<reference evidence="1 2" key="1">
    <citation type="submission" date="2021-03" db="EMBL/GenBank/DDBJ databases">
        <title>Rapid diversification of plasmids in a genus of pathogenic and nitrogen fixing bacteria.</title>
        <authorList>
            <person name="Weisberg A.J."/>
            <person name="Miller M."/>
            <person name="Ream W."/>
            <person name="Grunwald N.J."/>
            <person name="Chang J.H."/>
        </authorList>
    </citation>
    <scope>NUCLEOTIDE SEQUENCE [LARGE SCALE GENOMIC DNA]</scope>
    <source>
        <strain evidence="1 2">AF3.44</strain>
    </source>
</reference>
<keyword evidence="2" id="KW-1185">Reference proteome</keyword>
<evidence type="ECO:0000313" key="1">
    <source>
        <dbReference type="EMBL" id="QYA08721.1"/>
    </source>
</evidence>
<evidence type="ECO:0000313" key="2">
    <source>
        <dbReference type="Proteomes" id="UP000826513"/>
    </source>
</evidence>
<dbReference type="EMBL" id="CP072168">
    <property type="protein sequence ID" value="QYA08721.1"/>
    <property type="molecule type" value="Genomic_DNA"/>
</dbReference>
<accession>A0ABX8T9N5</accession>
<name>A0ABX8T9N5_9HYPH</name>
<protein>
    <submittedName>
        <fullName evidence="1">Uncharacterized protein</fullName>
    </submittedName>
</protein>
<dbReference type="RefSeq" id="WP_219276082.1">
    <property type="nucleotide sequence ID" value="NZ_CP072168.1"/>
</dbReference>
<dbReference type="Proteomes" id="UP000826513">
    <property type="component" value="Chromosome 2"/>
</dbReference>
<sequence length="151" mass="17316">MYFDRYGISKDVCVSNGYKVFFGTDWLDDFEYEAFDKLFQGKTLRLALKNSQSETTTFSSFDEAIRLESQLVDVDKLILTETSMLYISDDRDIFLFAAQEAEIADLIKDITAAGGKTYSTLVKSAVVEPKKEVKEFFDYWDPLNFELGAQE</sequence>
<organism evidence="1 2">
    <name type="scientific">Agrobacterium larrymoorei</name>
    <dbReference type="NCBI Taxonomy" id="160699"/>
    <lineage>
        <taxon>Bacteria</taxon>
        <taxon>Pseudomonadati</taxon>
        <taxon>Pseudomonadota</taxon>
        <taxon>Alphaproteobacteria</taxon>
        <taxon>Hyphomicrobiales</taxon>
        <taxon>Rhizobiaceae</taxon>
        <taxon>Rhizobium/Agrobacterium group</taxon>
        <taxon>Agrobacterium</taxon>
    </lineage>
</organism>
<proteinExistence type="predicted"/>
<gene>
    <name evidence="1" type="ORF">J5285_14925</name>
</gene>